<feature type="region of interest" description="Disordered" evidence="1">
    <location>
        <begin position="155"/>
        <end position="178"/>
    </location>
</feature>
<evidence type="ECO:0000256" key="1">
    <source>
        <dbReference type="SAM" id="MobiDB-lite"/>
    </source>
</evidence>
<dbReference type="SUPFAM" id="SSF55729">
    <property type="entry name" value="Acyl-CoA N-acyltransferases (Nat)"/>
    <property type="match status" value="1"/>
</dbReference>
<dbReference type="CDD" id="cd04301">
    <property type="entry name" value="NAT_SF"/>
    <property type="match status" value="1"/>
</dbReference>
<sequence length="201" mass="21017">MGAARPPRQGAESFVEPVWPGDPRGRQCRCAGRGRADGGLGPACQSVAIAARLERLRAERATVLLAVEWGPPSGLIIFHPRQTLLADLPIAFVSTLLVGPDARRKGIGRTLLKSASQAARSAGCGELHLSAPRRPTVYGPSARPRVSPSRTAGLFARCGNSEQPRSPGRGPPSRARGPCCAGSCRLPSAAGWWRSRSGGGS</sequence>
<organism evidence="3">
    <name type="scientific">Phenylobacterium glaciei</name>
    <dbReference type="NCBI Taxonomy" id="2803784"/>
    <lineage>
        <taxon>Bacteria</taxon>
        <taxon>Pseudomonadati</taxon>
        <taxon>Pseudomonadota</taxon>
        <taxon>Alphaproteobacteria</taxon>
        <taxon>Caulobacterales</taxon>
        <taxon>Caulobacteraceae</taxon>
        <taxon>Phenylobacterium</taxon>
    </lineage>
</organism>
<feature type="compositionally biased region" description="Low complexity" evidence="1">
    <location>
        <begin position="164"/>
        <end position="178"/>
    </location>
</feature>
<accession>A0A974SAG9</accession>
<dbReference type="AlphaFoldDB" id="A0A974SAG9"/>
<dbReference type="InterPro" id="IPR016181">
    <property type="entry name" value="Acyl_CoA_acyltransferase"/>
</dbReference>
<dbReference type="InterPro" id="IPR000182">
    <property type="entry name" value="GNAT_dom"/>
</dbReference>
<dbReference type="Pfam" id="PF00583">
    <property type="entry name" value="Acetyltransf_1"/>
    <property type="match status" value="1"/>
</dbReference>
<proteinExistence type="predicted"/>
<name>A0A974SAG9_9CAUL</name>
<dbReference type="Gene3D" id="3.40.630.30">
    <property type="match status" value="1"/>
</dbReference>
<gene>
    <name evidence="3" type="ORF">JKL49_07725</name>
</gene>
<feature type="region of interest" description="Disordered" evidence="1">
    <location>
        <begin position="1"/>
        <end position="20"/>
    </location>
</feature>
<dbReference type="PROSITE" id="PS51186">
    <property type="entry name" value="GNAT"/>
    <property type="match status" value="1"/>
</dbReference>
<dbReference type="EMBL" id="CP068570">
    <property type="protein sequence ID" value="QQZ51931.1"/>
    <property type="molecule type" value="Genomic_DNA"/>
</dbReference>
<feature type="domain" description="N-acetyltransferase" evidence="2">
    <location>
        <begin position="26"/>
        <end position="187"/>
    </location>
</feature>
<dbReference type="GO" id="GO:0016747">
    <property type="term" value="F:acyltransferase activity, transferring groups other than amino-acyl groups"/>
    <property type="evidence" value="ECO:0007669"/>
    <property type="project" value="InterPro"/>
</dbReference>
<reference evidence="3" key="1">
    <citation type="submission" date="2021-01" db="EMBL/GenBank/DDBJ databases">
        <title>Genome sequence of Phenylobacterium sp. 20VBR1 isolated from a valley glaceir, Ny-Alesund, Svalbard.</title>
        <authorList>
            <person name="Thomas F.A."/>
            <person name="Krishnan K.P."/>
            <person name="Sinha R.K."/>
        </authorList>
    </citation>
    <scope>NUCLEOTIDE SEQUENCE</scope>
    <source>
        <strain evidence="3">20VBR1</strain>
    </source>
</reference>
<evidence type="ECO:0000259" key="2">
    <source>
        <dbReference type="PROSITE" id="PS51186"/>
    </source>
</evidence>
<protein>
    <submittedName>
        <fullName evidence="3">GNAT family N-acetyltransferase</fullName>
    </submittedName>
</protein>
<evidence type="ECO:0000313" key="3">
    <source>
        <dbReference type="EMBL" id="QQZ51931.1"/>
    </source>
</evidence>